<feature type="domain" description="VOC" evidence="1">
    <location>
        <begin position="140"/>
        <end position="256"/>
    </location>
</feature>
<evidence type="ECO:0000313" key="3">
    <source>
        <dbReference type="Proteomes" id="UP000479526"/>
    </source>
</evidence>
<feature type="domain" description="VOC" evidence="1">
    <location>
        <begin position="11"/>
        <end position="126"/>
    </location>
</feature>
<dbReference type="SUPFAM" id="SSF54593">
    <property type="entry name" value="Glyoxalase/Bleomycin resistance protein/Dihydroxybiphenyl dioxygenase"/>
    <property type="match status" value="2"/>
</dbReference>
<evidence type="ECO:0000313" key="2">
    <source>
        <dbReference type="EMBL" id="NAS26090.1"/>
    </source>
</evidence>
<dbReference type="InterPro" id="IPR004360">
    <property type="entry name" value="Glyas_Fos-R_dOase_dom"/>
</dbReference>
<dbReference type="InterPro" id="IPR037523">
    <property type="entry name" value="VOC_core"/>
</dbReference>
<protein>
    <submittedName>
        <fullName evidence="2">VOC family protein</fullName>
    </submittedName>
</protein>
<dbReference type="Proteomes" id="UP000479526">
    <property type="component" value="Unassembled WGS sequence"/>
</dbReference>
<proteinExistence type="predicted"/>
<dbReference type="EMBL" id="WXEW01000010">
    <property type="protein sequence ID" value="NAS26090.1"/>
    <property type="molecule type" value="Genomic_DNA"/>
</dbReference>
<dbReference type="CDD" id="cd07247">
    <property type="entry name" value="SgaA_N_like"/>
    <property type="match status" value="2"/>
</dbReference>
<evidence type="ECO:0000259" key="1">
    <source>
        <dbReference type="PROSITE" id="PS51819"/>
    </source>
</evidence>
<dbReference type="PANTHER" id="PTHR33993:SF14">
    <property type="entry name" value="GB|AAF24581.1"/>
    <property type="match status" value="1"/>
</dbReference>
<dbReference type="InterPro" id="IPR029068">
    <property type="entry name" value="Glyas_Bleomycin-R_OHBP_Dase"/>
</dbReference>
<comment type="caution">
    <text evidence="2">The sequence shown here is derived from an EMBL/GenBank/DDBJ whole genome shotgun (WGS) entry which is preliminary data.</text>
</comment>
<organism evidence="2 3">
    <name type="scientific">Herbidospora solisilvae</name>
    <dbReference type="NCBI Taxonomy" id="2696284"/>
    <lineage>
        <taxon>Bacteria</taxon>
        <taxon>Bacillati</taxon>
        <taxon>Actinomycetota</taxon>
        <taxon>Actinomycetes</taxon>
        <taxon>Streptosporangiales</taxon>
        <taxon>Streptosporangiaceae</taxon>
        <taxon>Herbidospora</taxon>
    </lineage>
</organism>
<keyword evidence="3" id="KW-1185">Reference proteome</keyword>
<dbReference type="Pfam" id="PF00903">
    <property type="entry name" value="Glyoxalase"/>
    <property type="match status" value="2"/>
</dbReference>
<dbReference type="InterPro" id="IPR052164">
    <property type="entry name" value="Anthracycline_SecMetBiosynth"/>
</dbReference>
<dbReference type="RefSeq" id="WP_161483122.1">
    <property type="nucleotide sequence ID" value="NZ_WXEW01000010.1"/>
</dbReference>
<dbReference type="AlphaFoldDB" id="A0A7C9N463"/>
<name>A0A7C9N463_9ACTN</name>
<dbReference type="PROSITE" id="PS51819">
    <property type="entry name" value="VOC"/>
    <property type="match status" value="2"/>
</dbReference>
<dbReference type="PANTHER" id="PTHR33993">
    <property type="entry name" value="GLYOXALASE-RELATED"/>
    <property type="match status" value="1"/>
</dbReference>
<sequence length="258" mass="27939">MSEFRSYAPGVPCWVDVSTPDIDASTDFYTELFGWTAVFDEESEDYGGYGVFHLHGKYVAGIGPVYQEGMPAAWNTYICTDDVAKTTETVRENGGTIVTEPVQIMNEGRMAGYLDPAGAYICAWQPIDKMGAQLANEPGTLNWSELITRDTLSSTEFYGDVFGWTAETRPMGDMEYTTFAQNGHVLAGMMAMPEALPAEIPSYWLAYLGVDNLDAAVQESARLGATQMVGPTEVPGMGNFAIITDPAGAAVGLWESTP</sequence>
<dbReference type="Gene3D" id="3.10.180.10">
    <property type="entry name" value="2,3-Dihydroxybiphenyl 1,2-Dioxygenase, domain 1"/>
    <property type="match status" value="2"/>
</dbReference>
<reference evidence="2 3" key="1">
    <citation type="submission" date="2020-01" db="EMBL/GenBank/DDBJ databases">
        <title>Herbidospora sp. NEAU-GS84 nov., a novel actinomycete isolated from soil.</title>
        <authorList>
            <person name="Han L."/>
        </authorList>
    </citation>
    <scope>NUCLEOTIDE SEQUENCE [LARGE SCALE GENOMIC DNA]</scope>
    <source>
        <strain evidence="2 3">NEAU-GS84</strain>
    </source>
</reference>
<accession>A0A7C9N463</accession>
<gene>
    <name evidence="2" type="ORF">GT755_31015</name>
</gene>